<protein>
    <recommendedName>
        <fullName evidence="3">Conserved oligomeric Golgi complex subunit 3</fullName>
    </recommendedName>
    <alternativeName>
        <fullName evidence="8">Component of oligomeric Golgi complex 3</fullName>
    </alternativeName>
</protein>
<accession>A0AA38VK03</accession>
<dbReference type="PANTHER" id="PTHR13302">
    <property type="entry name" value="CONSERVED OLIGOMERIC GOLGI COMPLEX COMPONENT 3"/>
    <property type="match status" value="1"/>
</dbReference>
<comment type="similarity">
    <text evidence="2">Belongs to the COG3 family.</text>
</comment>
<reference evidence="11" key="1">
    <citation type="submission" date="2022-07" db="EMBL/GenBank/DDBJ databases">
        <title>Fungi with potential for degradation of polypropylene.</title>
        <authorList>
            <person name="Gostincar C."/>
        </authorList>
    </citation>
    <scope>NUCLEOTIDE SEQUENCE</scope>
    <source>
        <strain evidence="11">EXF-13308</strain>
    </source>
</reference>
<comment type="caution">
    <text evidence="11">The sequence shown here is derived from an EMBL/GenBank/DDBJ whole genome shotgun (WGS) entry which is preliminary data.</text>
</comment>
<evidence type="ECO:0000256" key="1">
    <source>
        <dbReference type="ARBA" id="ARBA00004395"/>
    </source>
</evidence>
<dbReference type="GO" id="GO:0006886">
    <property type="term" value="P:intracellular protein transport"/>
    <property type="evidence" value="ECO:0007669"/>
    <property type="project" value="InterPro"/>
</dbReference>
<sequence length="764" mass="85865">MYEDSWYSFVPDFQHKRGTSQNLGHRRRQSLLQQPNGANQQDEAPEPLEELYEEEGPWELPEATLARRAKSYSDFYDIVREHLATNAPKKTTKAKQKKRQDKSWEALALREPDYVVDVQAPPLFDALQDELLEASQQDYILYGDQLAMTERHLDTLIADTNAALELLASLSESFRGVEEQTTSFKAQCEDILEEKQRLQKLADDVGTDLHYYAYLDNASRRLNAPGASRLVDDETFGEILTTLDSCTAFMEKHPTYRDAESYLARYQSLLTKALHLLEVGFTNLLEKVSSEIAKQIAATQSESARHALAYGRFEEMMRDSYALIPNVQRVVLSAYDQVGNAVSGGNQDIYSNTANNIFGAYIAARDRDLRLIIQHDLDNLAKEAKEASVETASRNFVKQSFERSFNEAMLFAKIFGVEPQYSTDPNSAFVTLKSHQRVMVNATNVVPIATNLQSTLQGADLQTICNILGWITNEYLAVDYDDDETPFVRHCQELAARLLTEHLWAFTDATFEAEIAKSISRAPVVADALKIGPVIDGVASSNAYPTTKRALELLIMFDQAMPKERCQRNSPVIFKIVKETIHALNRAEARVKASKNGTDSDLFMVKNLLILKNELVSLEIGDVRSQDPGMQHFGQIWETLSPQNLIGYFSSFIPGSLWPRNASPAGKPPSTPTDQDASEQLDEMLRQSIYAFTQRWATLINDARKRKLGARPLAKVEQELESILQTAFSNQPEVIGKLKEAIQLNAQAQDDASNGKKGNKITRV</sequence>
<dbReference type="GO" id="GO:0007030">
    <property type="term" value="P:Golgi organization"/>
    <property type="evidence" value="ECO:0007669"/>
    <property type="project" value="TreeGrafter"/>
</dbReference>
<dbReference type="Pfam" id="PF04136">
    <property type="entry name" value="COG3_N"/>
    <property type="match status" value="1"/>
</dbReference>
<feature type="domain" description="Conserved oligomeric Golgi complex subunit 3 C-terminal" evidence="10">
    <location>
        <begin position="306"/>
        <end position="635"/>
    </location>
</feature>
<evidence type="ECO:0000256" key="2">
    <source>
        <dbReference type="ARBA" id="ARBA00009936"/>
    </source>
</evidence>
<dbReference type="Proteomes" id="UP001174694">
    <property type="component" value="Unassembled WGS sequence"/>
</dbReference>
<dbReference type="EMBL" id="JANBVO010000012">
    <property type="protein sequence ID" value="KAJ9148649.1"/>
    <property type="molecule type" value="Genomic_DNA"/>
</dbReference>
<feature type="domain" description="Conserved oligomeric Golgi complex subunit 3 N-terminal" evidence="9">
    <location>
        <begin position="142"/>
        <end position="286"/>
    </location>
</feature>
<keyword evidence="5" id="KW-0653">Protein transport</keyword>
<dbReference type="InterPro" id="IPR048685">
    <property type="entry name" value="COG3_C"/>
</dbReference>
<keyword evidence="6" id="KW-0333">Golgi apparatus</keyword>
<keyword evidence="7" id="KW-0472">Membrane</keyword>
<evidence type="ECO:0000256" key="8">
    <source>
        <dbReference type="ARBA" id="ARBA00031339"/>
    </source>
</evidence>
<keyword evidence="4" id="KW-0813">Transport</keyword>
<dbReference type="GO" id="GO:0006914">
    <property type="term" value="P:autophagy"/>
    <property type="evidence" value="ECO:0007669"/>
    <property type="project" value="TreeGrafter"/>
</dbReference>
<dbReference type="InterPro" id="IPR007265">
    <property type="entry name" value="COG_su3"/>
</dbReference>
<dbReference type="Pfam" id="PF20671">
    <property type="entry name" value="COG3_C"/>
    <property type="match status" value="1"/>
</dbReference>
<evidence type="ECO:0000256" key="5">
    <source>
        <dbReference type="ARBA" id="ARBA00022927"/>
    </source>
</evidence>
<gene>
    <name evidence="11" type="ORF">NKR23_g4851</name>
</gene>
<evidence type="ECO:0000256" key="6">
    <source>
        <dbReference type="ARBA" id="ARBA00023034"/>
    </source>
</evidence>
<dbReference type="InterPro" id="IPR048320">
    <property type="entry name" value="COG3_N"/>
</dbReference>
<evidence type="ECO:0000313" key="12">
    <source>
        <dbReference type="Proteomes" id="UP001174694"/>
    </source>
</evidence>
<evidence type="ECO:0000259" key="10">
    <source>
        <dbReference type="Pfam" id="PF20671"/>
    </source>
</evidence>
<evidence type="ECO:0000256" key="7">
    <source>
        <dbReference type="ARBA" id="ARBA00023136"/>
    </source>
</evidence>
<keyword evidence="12" id="KW-1185">Reference proteome</keyword>
<name>A0AA38VK03_9PEZI</name>
<organism evidence="11 12">
    <name type="scientific">Pleurostoma richardsiae</name>
    <dbReference type="NCBI Taxonomy" id="41990"/>
    <lineage>
        <taxon>Eukaryota</taxon>
        <taxon>Fungi</taxon>
        <taxon>Dikarya</taxon>
        <taxon>Ascomycota</taxon>
        <taxon>Pezizomycotina</taxon>
        <taxon>Sordariomycetes</taxon>
        <taxon>Sordariomycetidae</taxon>
        <taxon>Calosphaeriales</taxon>
        <taxon>Pleurostomataceae</taxon>
        <taxon>Pleurostoma</taxon>
    </lineage>
</organism>
<dbReference type="GO" id="GO:0006891">
    <property type="term" value="P:intra-Golgi vesicle-mediated transport"/>
    <property type="evidence" value="ECO:0007669"/>
    <property type="project" value="TreeGrafter"/>
</dbReference>
<evidence type="ECO:0000259" key="9">
    <source>
        <dbReference type="Pfam" id="PF04136"/>
    </source>
</evidence>
<evidence type="ECO:0000313" key="11">
    <source>
        <dbReference type="EMBL" id="KAJ9148649.1"/>
    </source>
</evidence>
<dbReference type="PANTHER" id="PTHR13302:SF8">
    <property type="entry name" value="CONSERVED OLIGOMERIC GOLGI COMPLEX SUBUNIT 3"/>
    <property type="match status" value="1"/>
</dbReference>
<evidence type="ECO:0000256" key="4">
    <source>
        <dbReference type="ARBA" id="ARBA00022448"/>
    </source>
</evidence>
<proteinExistence type="inferred from homology"/>
<dbReference type="GO" id="GO:0017119">
    <property type="term" value="C:Golgi transport complex"/>
    <property type="evidence" value="ECO:0007669"/>
    <property type="project" value="TreeGrafter"/>
</dbReference>
<evidence type="ECO:0000256" key="3">
    <source>
        <dbReference type="ARBA" id="ARBA00020976"/>
    </source>
</evidence>
<dbReference type="GO" id="GO:0005801">
    <property type="term" value="C:cis-Golgi network"/>
    <property type="evidence" value="ECO:0007669"/>
    <property type="project" value="InterPro"/>
</dbReference>
<comment type="subcellular location">
    <subcellularLocation>
        <location evidence="1">Golgi apparatus membrane</location>
        <topology evidence="1">Peripheral membrane protein</topology>
    </subcellularLocation>
</comment>
<dbReference type="GO" id="GO:0000139">
    <property type="term" value="C:Golgi membrane"/>
    <property type="evidence" value="ECO:0007669"/>
    <property type="project" value="UniProtKB-SubCell"/>
</dbReference>
<dbReference type="AlphaFoldDB" id="A0AA38VK03"/>